<dbReference type="PANTHER" id="PTHR43272">
    <property type="entry name" value="LONG-CHAIN-FATTY-ACID--COA LIGASE"/>
    <property type="match status" value="1"/>
</dbReference>
<sequence>MGLALGRLKSAVLNLKTINDIFFTAVASERPECMRVHAEESGWQPVSSAEVYRRVLAVARSLREWGIGKGDRVALLAENRWEWAVADFAALAVGAVDVPIYPTLLGEQIAALLADSGARVIFVSSAAQYEKIAAVRERTHLERIVVMDNVAAPGATLFSSLMGRASAGERDLEFELAAKEVAPDDLATIIYTSGTTGEPKGVMLTHGNVASNVNYSTAEFGFLPTDSCISFLPLSHITARHLDYALYAQHVSIAYCPQFDRLPQAMTEVRPSIFVAVPRVYEKIRQAVEQKASLSPVKRRLLKWALATGRGHMAEIAAGKTPRASAWKLADRLIYAKIRGAFGGRVRFAIAGGAPLGLETAGWFASVGIRILEGYGLTETSPVLALNTPVAYRMGSVGRPLPNVECRVAEDGELLVKGPNVFPGYWQKPQETAASFDAEGWFKTGDITRFDEDGFLYVTDRKKELLKTSGGKLIAPQPIENKLKAHLLVGQAALVGDRHKFASALISPNFAALESFAAQQGIAAGSRAELVRHPTIVAVYQALVDEVNQTLANFETVKRFRLVAEEWALETGELTPSLKLKRRVVNEKYAAEIAAFYADEAVSKPAS</sequence>
<keyword evidence="1" id="KW-0547">Nucleotide-binding</keyword>
<dbReference type="CDD" id="cd05907">
    <property type="entry name" value="VL_LC_FACS_like"/>
    <property type="match status" value="1"/>
</dbReference>
<dbReference type="Gene3D" id="3.40.50.12780">
    <property type="entry name" value="N-terminal domain of ligase-like"/>
    <property type="match status" value="1"/>
</dbReference>
<dbReference type="PROSITE" id="PS00455">
    <property type="entry name" value="AMP_BINDING"/>
    <property type="match status" value="1"/>
</dbReference>
<dbReference type="InterPro" id="IPR020459">
    <property type="entry name" value="AMP-binding"/>
</dbReference>
<organism evidence="4">
    <name type="scientific">Acidobacterium capsulatum</name>
    <dbReference type="NCBI Taxonomy" id="33075"/>
    <lineage>
        <taxon>Bacteria</taxon>
        <taxon>Pseudomonadati</taxon>
        <taxon>Acidobacteriota</taxon>
        <taxon>Terriglobia</taxon>
        <taxon>Terriglobales</taxon>
        <taxon>Acidobacteriaceae</taxon>
        <taxon>Acidobacterium</taxon>
    </lineage>
</organism>
<dbReference type="InterPro" id="IPR020845">
    <property type="entry name" value="AMP-binding_CS"/>
</dbReference>
<dbReference type="GO" id="GO:0004467">
    <property type="term" value="F:long-chain fatty acid-CoA ligase activity"/>
    <property type="evidence" value="ECO:0007669"/>
    <property type="project" value="TreeGrafter"/>
</dbReference>
<dbReference type="PANTHER" id="PTHR43272:SF33">
    <property type="entry name" value="AMP-BINDING DOMAIN-CONTAINING PROTEIN-RELATED"/>
    <property type="match status" value="1"/>
</dbReference>
<dbReference type="SUPFAM" id="SSF56801">
    <property type="entry name" value="Acetyl-CoA synthetase-like"/>
    <property type="match status" value="1"/>
</dbReference>
<evidence type="ECO:0000259" key="3">
    <source>
        <dbReference type="Pfam" id="PF00501"/>
    </source>
</evidence>
<keyword evidence="2" id="KW-0067">ATP-binding</keyword>
<protein>
    <submittedName>
        <fullName evidence="4">Long-chain fatty acid--CoA ligase</fullName>
    </submittedName>
</protein>
<dbReference type="InterPro" id="IPR042099">
    <property type="entry name" value="ANL_N_sf"/>
</dbReference>
<evidence type="ECO:0000256" key="1">
    <source>
        <dbReference type="ARBA" id="ARBA00022741"/>
    </source>
</evidence>
<proteinExistence type="predicted"/>
<dbReference type="EMBL" id="DTKL01000078">
    <property type="protein sequence ID" value="HGY95491.1"/>
    <property type="molecule type" value="Genomic_DNA"/>
</dbReference>
<dbReference type="Pfam" id="PF00501">
    <property type="entry name" value="AMP-binding"/>
    <property type="match status" value="1"/>
</dbReference>
<dbReference type="InterPro" id="IPR000873">
    <property type="entry name" value="AMP-dep_synth/lig_dom"/>
</dbReference>
<evidence type="ECO:0000313" key="4">
    <source>
        <dbReference type="EMBL" id="HGY95491.1"/>
    </source>
</evidence>
<accession>A0A7V5CU38</accession>
<comment type="caution">
    <text evidence="4">The sequence shown here is derived from an EMBL/GenBank/DDBJ whole genome shotgun (WGS) entry which is preliminary data.</text>
</comment>
<reference evidence="4" key="1">
    <citation type="journal article" date="2020" name="mSystems">
        <title>Genome- and Community-Level Interaction Insights into Carbon Utilization and Element Cycling Functions of Hydrothermarchaeota in Hydrothermal Sediment.</title>
        <authorList>
            <person name="Zhou Z."/>
            <person name="Liu Y."/>
            <person name="Xu W."/>
            <person name="Pan J."/>
            <person name="Luo Z.H."/>
            <person name="Li M."/>
        </authorList>
    </citation>
    <scope>NUCLEOTIDE SEQUENCE [LARGE SCALE GENOMIC DNA]</scope>
    <source>
        <strain evidence="4">SpSt-855</strain>
    </source>
</reference>
<evidence type="ECO:0000256" key="2">
    <source>
        <dbReference type="ARBA" id="ARBA00022840"/>
    </source>
</evidence>
<gene>
    <name evidence="4" type="ORF">ENW50_12530</name>
</gene>
<feature type="domain" description="AMP-dependent synthetase/ligase" evidence="3">
    <location>
        <begin position="38"/>
        <end position="426"/>
    </location>
</feature>
<dbReference type="PRINTS" id="PR00154">
    <property type="entry name" value="AMPBINDING"/>
</dbReference>
<name>A0A7V5CU38_9BACT</name>
<dbReference type="GO" id="GO:0016020">
    <property type="term" value="C:membrane"/>
    <property type="evidence" value="ECO:0007669"/>
    <property type="project" value="TreeGrafter"/>
</dbReference>
<keyword evidence="4" id="KW-0436">Ligase</keyword>
<dbReference type="GO" id="GO:0005524">
    <property type="term" value="F:ATP binding"/>
    <property type="evidence" value="ECO:0007669"/>
    <property type="project" value="UniProtKB-KW"/>
</dbReference>
<dbReference type="AlphaFoldDB" id="A0A7V5CU38"/>
<dbReference type="Pfam" id="PF23562">
    <property type="entry name" value="AMP-binding_C_3"/>
    <property type="match status" value="1"/>
</dbReference>